<evidence type="ECO:0000313" key="2">
    <source>
        <dbReference type="EMBL" id="KAE8990537.1"/>
    </source>
</evidence>
<organism evidence="3 16">
    <name type="scientific">Phytophthora fragariae</name>
    <dbReference type="NCBI Taxonomy" id="53985"/>
    <lineage>
        <taxon>Eukaryota</taxon>
        <taxon>Sar</taxon>
        <taxon>Stramenopiles</taxon>
        <taxon>Oomycota</taxon>
        <taxon>Peronosporomycetes</taxon>
        <taxon>Peronosporales</taxon>
        <taxon>Peronosporaceae</taxon>
        <taxon>Phytophthora</taxon>
    </lineage>
</organism>
<evidence type="ECO:0000313" key="16">
    <source>
        <dbReference type="Proteomes" id="UP000441208"/>
    </source>
</evidence>
<dbReference type="AlphaFoldDB" id="A0A6A3Q8J3"/>
<evidence type="ECO:0000313" key="19">
    <source>
        <dbReference type="Proteomes" id="UP000486351"/>
    </source>
</evidence>
<evidence type="ECO:0000313" key="6">
    <source>
        <dbReference type="EMBL" id="KAE9172204.1"/>
    </source>
</evidence>
<evidence type="ECO:0000313" key="3">
    <source>
        <dbReference type="EMBL" id="KAE9070837.1"/>
    </source>
</evidence>
<evidence type="ECO:0000313" key="8">
    <source>
        <dbReference type="EMBL" id="KAE9200696.1"/>
    </source>
</evidence>
<protein>
    <submittedName>
        <fullName evidence="3">Uncharacterized protein</fullName>
    </submittedName>
</protein>
<evidence type="ECO:0000313" key="11">
    <source>
        <dbReference type="Proteomes" id="UP000429523"/>
    </source>
</evidence>
<evidence type="ECO:0000313" key="5">
    <source>
        <dbReference type="EMBL" id="KAE9119314.1"/>
    </source>
</evidence>
<evidence type="ECO:0000313" key="13">
    <source>
        <dbReference type="Proteomes" id="UP000437068"/>
    </source>
</evidence>
<dbReference type="Proteomes" id="UP000441208">
    <property type="component" value="Unassembled WGS sequence"/>
</dbReference>
<evidence type="ECO:0000313" key="15">
    <source>
        <dbReference type="Proteomes" id="UP000440732"/>
    </source>
</evidence>
<dbReference type="EMBL" id="QXFZ01003167">
    <property type="protein sequence ID" value="KAE9070837.1"/>
    <property type="molecule type" value="Genomic_DNA"/>
</dbReference>
<evidence type="ECO:0000313" key="12">
    <source>
        <dbReference type="Proteomes" id="UP000433483"/>
    </source>
</evidence>
<sequence>MEEAGFPAVRTHLAKTARLQTVTITAKKTSVLQIPNGNNGLEMYDTCNVWADLMLLDDGEGPVIGCLHELVGFCGECDLECLDGLDCCDCGWD</sequence>
<reference evidence="11 12" key="1">
    <citation type="submission" date="2018-08" db="EMBL/GenBank/DDBJ databases">
        <title>Genomic investigation of the strawberry pathogen Phytophthora fragariae indicates pathogenicity is determined by transcriptional variation in three key races.</title>
        <authorList>
            <person name="Adams T.M."/>
            <person name="Armitage A.D."/>
            <person name="Sobczyk M.K."/>
            <person name="Bates H.J."/>
            <person name="Dunwell J.M."/>
            <person name="Nellist C.F."/>
            <person name="Harrison R.J."/>
        </authorList>
    </citation>
    <scope>NUCLEOTIDE SEQUENCE [LARGE SCALE GENOMIC DNA]</scope>
    <source>
        <strain evidence="9 13">A4</strain>
        <strain evidence="8 14">BC-1</strain>
        <strain evidence="7 18">BC-23</strain>
        <strain evidence="6 12">NOV-27</strain>
        <strain evidence="5 15">NOV-5</strain>
        <strain evidence="3 16">NOV-71</strain>
        <strain evidence="10 19">NOV-77</strain>
        <strain evidence="1 11">NOV-9</strain>
        <strain evidence="4 20">ONT-3</strain>
        <strain evidence="2 17">SCRP245</strain>
    </source>
</reference>
<dbReference type="EMBL" id="QXGA01001426">
    <property type="protein sequence ID" value="KAE9119314.1"/>
    <property type="molecule type" value="Genomic_DNA"/>
</dbReference>
<keyword evidence="12" id="KW-1185">Reference proteome</keyword>
<gene>
    <name evidence="9" type="ORF">PF001_g25226</name>
    <name evidence="8" type="ORF">PF002_g21752</name>
    <name evidence="7" type="ORF">PF004_g25762</name>
    <name evidence="6" type="ORF">PF005_g26816</name>
    <name evidence="5" type="ORF">PF006_g18382</name>
    <name evidence="3" type="ORF">PF007_g26788</name>
    <name evidence="10" type="ORF">PF008_g26550</name>
    <name evidence="1" type="ORF">PF009_g25158</name>
    <name evidence="4" type="ORF">PF010_g25560</name>
    <name evidence="2" type="ORF">PF011_g18314</name>
</gene>
<dbReference type="Proteomes" id="UP000440367">
    <property type="component" value="Unassembled WGS sequence"/>
</dbReference>
<dbReference type="Proteomes" id="UP000460718">
    <property type="component" value="Unassembled WGS sequence"/>
</dbReference>
<dbReference type="EMBL" id="QXFW01001453">
    <property type="protein sequence ID" value="KAE8990537.1"/>
    <property type="molecule type" value="Genomic_DNA"/>
</dbReference>
<dbReference type="Proteomes" id="UP000433483">
    <property type="component" value="Unassembled WGS sequence"/>
</dbReference>
<evidence type="ECO:0000313" key="4">
    <source>
        <dbReference type="EMBL" id="KAE9072252.1"/>
    </source>
</evidence>
<accession>A0A6A3Q8J3</accession>
<dbReference type="Proteomes" id="UP000440732">
    <property type="component" value="Unassembled WGS sequence"/>
</dbReference>
<dbReference type="EMBL" id="QXFY01003262">
    <property type="protein sequence ID" value="KAE9286911.1"/>
    <property type="molecule type" value="Genomic_DNA"/>
</dbReference>
<evidence type="ECO:0000313" key="7">
    <source>
        <dbReference type="EMBL" id="KAE9177480.1"/>
    </source>
</evidence>
<evidence type="ECO:0000313" key="10">
    <source>
        <dbReference type="EMBL" id="KAE9286911.1"/>
    </source>
</evidence>
<dbReference type="EMBL" id="QXFX01002959">
    <property type="protein sequence ID" value="KAE9072252.1"/>
    <property type="molecule type" value="Genomic_DNA"/>
</dbReference>
<proteinExistence type="predicted"/>
<evidence type="ECO:0000313" key="1">
    <source>
        <dbReference type="EMBL" id="KAE8924612.1"/>
    </source>
</evidence>
<evidence type="ECO:0000313" key="18">
    <source>
        <dbReference type="Proteomes" id="UP000476176"/>
    </source>
</evidence>
<dbReference type="Proteomes" id="UP000476176">
    <property type="component" value="Unassembled WGS sequence"/>
</dbReference>
<dbReference type="Proteomes" id="UP000429523">
    <property type="component" value="Unassembled WGS sequence"/>
</dbReference>
<name>A0A6A3Q8J3_9STRA</name>
<evidence type="ECO:0000313" key="9">
    <source>
        <dbReference type="EMBL" id="KAE9278300.1"/>
    </source>
</evidence>
<comment type="caution">
    <text evidence="3">The sequence shown here is derived from an EMBL/GenBank/DDBJ whole genome shotgun (WGS) entry which is preliminary data.</text>
</comment>
<dbReference type="Proteomes" id="UP000486351">
    <property type="component" value="Unassembled WGS sequence"/>
</dbReference>
<dbReference type="EMBL" id="QXGD01001702">
    <property type="protein sequence ID" value="KAE9200696.1"/>
    <property type="molecule type" value="Genomic_DNA"/>
</dbReference>
<dbReference type="EMBL" id="QXGC01003222">
    <property type="protein sequence ID" value="KAE9177480.1"/>
    <property type="molecule type" value="Genomic_DNA"/>
</dbReference>
<dbReference type="Proteomes" id="UP000488956">
    <property type="component" value="Unassembled WGS sequence"/>
</dbReference>
<dbReference type="EMBL" id="QXGF01002456">
    <property type="protein sequence ID" value="KAE8924612.1"/>
    <property type="molecule type" value="Genomic_DNA"/>
</dbReference>
<dbReference type="EMBL" id="QXGE01002915">
    <property type="protein sequence ID" value="KAE9278300.1"/>
    <property type="molecule type" value="Genomic_DNA"/>
</dbReference>
<evidence type="ECO:0000313" key="14">
    <source>
        <dbReference type="Proteomes" id="UP000440367"/>
    </source>
</evidence>
<dbReference type="EMBL" id="QXGB01003193">
    <property type="protein sequence ID" value="KAE9172204.1"/>
    <property type="molecule type" value="Genomic_DNA"/>
</dbReference>
<evidence type="ECO:0000313" key="20">
    <source>
        <dbReference type="Proteomes" id="UP000488956"/>
    </source>
</evidence>
<evidence type="ECO:0000313" key="17">
    <source>
        <dbReference type="Proteomes" id="UP000460718"/>
    </source>
</evidence>
<dbReference type="Proteomes" id="UP000437068">
    <property type="component" value="Unassembled WGS sequence"/>
</dbReference>